<organism evidence="7 8">
    <name type="scientific">Xenoophorus captivus</name>
    <dbReference type="NCBI Taxonomy" id="1517983"/>
    <lineage>
        <taxon>Eukaryota</taxon>
        <taxon>Metazoa</taxon>
        <taxon>Chordata</taxon>
        <taxon>Craniata</taxon>
        <taxon>Vertebrata</taxon>
        <taxon>Euteleostomi</taxon>
        <taxon>Actinopterygii</taxon>
        <taxon>Neopterygii</taxon>
        <taxon>Teleostei</taxon>
        <taxon>Neoteleostei</taxon>
        <taxon>Acanthomorphata</taxon>
        <taxon>Ovalentaria</taxon>
        <taxon>Atherinomorphae</taxon>
        <taxon>Cyprinodontiformes</taxon>
        <taxon>Goodeidae</taxon>
        <taxon>Xenoophorus</taxon>
    </lineage>
</organism>
<gene>
    <name evidence="7" type="ORF">XENOCAPTIV_001895</name>
</gene>
<dbReference type="Pfam" id="PF07782">
    <property type="entry name" value="DC_STAMP"/>
    <property type="match status" value="1"/>
</dbReference>
<dbReference type="Proteomes" id="UP001434883">
    <property type="component" value="Unassembled WGS sequence"/>
</dbReference>
<evidence type="ECO:0000256" key="4">
    <source>
        <dbReference type="ARBA" id="ARBA00023136"/>
    </source>
</evidence>
<keyword evidence="4 5" id="KW-0472">Membrane</keyword>
<dbReference type="InterPro" id="IPR012858">
    <property type="entry name" value="DC_STAMP-like"/>
</dbReference>
<feature type="non-terminal residue" evidence="7">
    <location>
        <position position="1"/>
    </location>
</feature>
<dbReference type="EMBL" id="JAHRIN010017990">
    <property type="protein sequence ID" value="MEQ2197675.1"/>
    <property type="molecule type" value="Genomic_DNA"/>
</dbReference>
<evidence type="ECO:0000256" key="2">
    <source>
        <dbReference type="ARBA" id="ARBA00022692"/>
    </source>
</evidence>
<name>A0ABV0QPB5_9TELE</name>
<keyword evidence="8" id="KW-1185">Reference proteome</keyword>
<evidence type="ECO:0000313" key="8">
    <source>
        <dbReference type="Proteomes" id="UP001434883"/>
    </source>
</evidence>
<proteinExistence type="predicted"/>
<protein>
    <recommendedName>
        <fullName evidence="6">Dendritic cell-specific transmembrane protein-like domain-containing protein</fullName>
    </recommendedName>
</protein>
<evidence type="ECO:0000256" key="1">
    <source>
        <dbReference type="ARBA" id="ARBA00004141"/>
    </source>
</evidence>
<comment type="caution">
    <text evidence="7">The sequence shown here is derived from an EMBL/GenBank/DDBJ whole genome shotgun (WGS) entry which is preliminary data.</text>
</comment>
<reference evidence="7 8" key="1">
    <citation type="submission" date="2021-06" db="EMBL/GenBank/DDBJ databases">
        <authorList>
            <person name="Palmer J.M."/>
        </authorList>
    </citation>
    <scope>NUCLEOTIDE SEQUENCE [LARGE SCALE GENOMIC DNA]</scope>
    <source>
        <strain evidence="7 8">XC_2019</strain>
        <tissue evidence="7">Muscle</tissue>
    </source>
</reference>
<comment type="subcellular location">
    <subcellularLocation>
        <location evidence="1">Membrane</location>
        <topology evidence="1">Multi-pass membrane protein</topology>
    </subcellularLocation>
</comment>
<dbReference type="PANTHER" id="PTHR21041">
    <property type="entry name" value="DENDRITIC CELL-SPECIFIC TRANSMEMBRANE PROTEIN"/>
    <property type="match status" value="1"/>
</dbReference>
<evidence type="ECO:0000259" key="6">
    <source>
        <dbReference type="Pfam" id="PF07782"/>
    </source>
</evidence>
<accession>A0ABV0QPB5</accession>
<dbReference type="PANTHER" id="PTHR21041:SF6">
    <property type="entry name" value="DC-STAMP DOMAIN-CONTAINING PROTEIN 2"/>
    <property type="match status" value="1"/>
</dbReference>
<evidence type="ECO:0000256" key="3">
    <source>
        <dbReference type="ARBA" id="ARBA00022989"/>
    </source>
</evidence>
<evidence type="ECO:0000256" key="5">
    <source>
        <dbReference type="SAM" id="Phobius"/>
    </source>
</evidence>
<evidence type="ECO:0000313" key="7">
    <source>
        <dbReference type="EMBL" id="MEQ2197675.1"/>
    </source>
</evidence>
<feature type="transmembrane region" description="Helical" evidence="5">
    <location>
        <begin position="84"/>
        <end position="105"/>
    </location>
</feature>
<keyword evidence="3 5" id="KW-1133">Transmembrane helix</keyword>
<dbReference type="InterPro" id="IPR051856">
    <property type="entry name" value="CSR-E3_Ligase_Protein"/>
</dbReference>
<keyword evidence="2 5" id="KW-0812">Transmembrane</keyword>
<feature type="domain" description="Dendritic cell-specific transmembrane protein-like" evidence="6">
    <location>
        <begin position="65"/>
        <end position="176"/>
    </location>
</feature>
<sequence>RTLKNVLHFLVDIGDICNDKLGAPFRKCQDAFAQARSDCTDLLGEFSFLCDIVDGFLPLCNLARVSFHLSYKERKAVLMGVTSVLRHLVIGSLLVALDFLVFWILDQLHHQVKGDVVARAPAQVVVQVNGSGYASDIYRDLVASFNILQRRNITVISRKCLLEPSEPKYSTTFLLGTDPHGPGQIYSTF</sequence>